<proteinExistence type="predicted"/>
<accession>A0ACC0CQY6</accession>
<dbReference type="EMBL" id="MU394362">
    <property type="protein sequence ID" value="KAI6082854.1"/>
    <property type="molecule type" value="Genomic_DNA"/>
</dbReference>
<sequence length="336" mass="38982">MGQVQSFFYLRYRDWGLQWFQSTSANDDKKELELFLRPLFSSFIAELGYHGPCNMRNEIYWKTLHQAAAETGIPHAKNTFSYKCLKAGGYYGVACFPNHPTDVQVYIGIYTWLAVQINNLVEEILPDMECFHQRFVTGEWQPTLLLERWAEHLRSTFNYWDPLVASMIIASSINFTTACVLEVRPEIGRMIPTKGGQKWPWYLREKSGVGDAYAYFAFPQARYPDVSSFMEAIPDLSIYVCLTNDILSFYKEEKAGESNTYIHNTARYERRRVRMVLKDTISQVKAAVDRMRMVMEGKGPYEQVLNDYIVGFIAFHMEADRYRLGEIGLGDARETE</sequence>
<name>A0ACC0CQY6_9PEZI</name>
<evidence type="ECO:0000313" key="1">
    <source>
        <dbReference type="EMBL" id="KAI6082854.1"/>
    </source>
</evidence>
<keyword evidence="2" id="KW-1185">Reference proteome</keyword>
<organism evidence="1 2">
    <name type="scientific">Hypoxylon rubiginosum</name>
    <dbReference type="NCBI Taxonomy" id="110542"/>
    <lineage>
        <taxon>Eukaryota</taxon>
        <taxon>Fungi</taxon>
        <taxon>Dikarya</taxon>
        <taxon>Ascomycota</taxon>
        <taxon>Pezizomycotina</taxon>
        <taxon>Sordariomycetes</taxon>
        <taxon>Xylariomycetidae</taxon>
        <taxon>Xylariales</taxon>
        <taxon>Hypoxylaceae</taxon>
        <taxon>Hypoxylon</taxon>
    </lineage>
</organism>
<evidence type="ECO:0000313" key="2">
    <source>
        <dbReference type="Proteomes" id="UP001497680"/>
    </source>
</evidence>
<gene>
    <name evidence="1" type="ORF">F4821DRAFT_272198</name>
</gene>
<protein>
    <submittedName>
        <fullName evidence="1">Terpenoid synthase</fullName>
    </submittedName>
</protein>
<reference evidence="1 2" key="1">
    <citation type="journal article" date="2022" name="New Phytol.">
        <title>Ecological generalism drives hyperdiversity of secondary metabolite gene clusters in xylarialean endophytes.</title>
        <authorList>
            <person name="Franco M.E.E."/>
            <person name="Wisecaver J.H."/>
            <person name="Arnold A.E."/>
            <person name="Ju Y.M."/>
            <person name="Slot J.C."/>
            <person name="Ahrendt S."/>
            <person name="Moore L.P."/>
            <person name="Eastman K.E."/>
            <person name="Scott K."/>
            <person name="Konkel Z."/>
            <person name="Mondo S.J."/>
            <person name="Kuo A."/>
            <person name="Hayes R.D."/>
            <person name="Haridas S."/>
            <person name="Andreopoulos B."/>
            <person name="Riley R."/>
            <person name="LaButti K."/>
            <person name="Pangilinan J."/>
            <person name="Lipzen A."/>
            <person name="Amirebrahimi M."/>
            <person name="Yan J."/>
            <person name="Adam C."/>
            <person name="Keymanesh K."/>
            <person name="Ng V."/>
            <person name="Louie K."/>
            <person name="Northen T."/>
            <person name="Drula E."/>
            <person name="Henrissat B."/>
            <person name="Hsieh H.M."/>
            <person name="Youens-Clark K."/>
            <person name="Lutzoni F."/>
            <person name="Miadlikowska J."/>
            <person name="Eastwood D.C."/>
            <person name="Hamelin R.C."/>
            <person name="Grigoriev I.V."/>
            <person name="U'Ren J.M."/>
        </authorList>
    </citation>
    <scope>NUCLEOTIDE SEQUENCE [LARGE SCALE GENOMIC DNA]</scope>
    <source>
        <strain evidence="1 2">ER1909</strain>
    </source>
</reference>
<comment type="caution">
    <text evidence="1">The sequence shown here is derived from an EMBL/GenBank/DDBJ whole genome shotgun (WGS) entry which is preliminary data.</text>
</comment>
<dbReference type="Proteomes" id="UP001497680">
    <property type="component" value="Unassembled WGS sequence"/>
</dbReference>